<organism evidence="2 3">
    <name type="scientific">Heracleum sosnowskyi</name>
    <dbReference type="NCBI Taxonomy" id="360622"/>
    <lineage>
        <taxon>Eukaryota</taxon>
        <taxon>Viridiplantae</taxon>
        <taxon>Streptophyta</taxon>
        <taxon>Embryophyta</taxon>
        <taxon>Tracheophyta</taxon>
        <taxon>Spermatophyta</taxon>
        <taxon>Magnoliopsida</taxon>
        <taxon>eudicotyledons</taxon>
        <taxon>Gunneridae</taxon>
        <taxon>Pentapetalae</taxon>
        <taxon>asterids</taxon>
        <taxon>campanulids</taxon>
        <taxon>Apiales</taxon>
        <taxon>Apiaceae</taxon>
        <taxon>Apioideae</taxon>
        <taxon>apioid superclade</taxon>
        <taxon>Tordylieae</taxon>
        <taxon>Tordyliinae</taxon>
        <taxon>Heracleum</taxon>
    </lineage>
</organism>
<evidence type="ECO:0000313" key="2">
    <source>
        <dbReference type="EMBL" id="KAK1380171.1"/>
    </source>
</evidence>
<evidence type="ECO:0000313" key="3">
    <source>
        <dbReference type="Proteomes" id="UP001237642"/>
    </source>
</evidence>
<evidence type="ECO:0000259" key="1">
    <source>
        <dbReference type="Pfam" id="PF03478"/>
    </source>
</evidence>
<keyword evidence="3" id="KW-1185">Reference proteome</keyword>
<dbReference type="PANTHER" id="PTHR33110">
    <property type="entry name" value="F-BOX/KELCH-REPEAT PROTEIN-RELATED"/>
    <property type="match status" value="1"/>
</dbReference>
<name>A0AAD8I800_9APIA</name>
<reference evidence="2" key="2">
    <citation type="submission" date="2023-05" db="EMBL/GenBank/DDBJ databases">
        <authorList>
            <person name="Schelkunov M.I."/>
        </authorList>
    </citation>
    <scope>NUCLEOTIDE SEQUENCE</scope>
    <source>
        <strain evidence="2">Hsosn_3</strain>
        <tissue evidence="2">Leaf</tissue>
    </source>
</reference>
<gene>
    <name evidence="2" type="ORF">POM88_026915</name>
</gene>
<reference evidence="2" key="1">
    <citation type="submission" date="2023-02" db="EMBL/GenBank/DDBJ databases">
        <title>Genome of toxic invasive species Heracleum sosnowskyi carries increased number of genes despite the absence of recent whole-genome duplications.</title>
        <authorList>
            <person name="Schelkunov M."/>
            <person name="Shtratnikova V."/>
            <person name="Makarenko M."/>
            <person name="Klepikova A."/>
            <person name="Omelchenko D."/>
            <person name="Novikova G."/>
            <person name="Obukhova E."/>
            <person name="Bogdanov V."/>
            <person name="Penin A."/>
            <person name="Logacheva M."/>
        </authorList>
    </citation>
    <scope>NUCLEOTIDE SEQUENCE</scope>
    <source>
        <strain evidence="2">Hsosn_3</strain>
        <tissue evidence="2">Leaf</tissue>
    </source>
</reference>
<comment type="caution">
    <text evidence="2">The sequence shown here is derived from an EMBL/GenBank/DDBJ whole genome shotgun (WGS) entry which is preliminary data.</text>
</comment>
<proteinExistence type="predicted"/>
<sequence>MKKTQVKGMKQCASKLKSSAELKSVVWSDLDLNLVGEIKKRLYWTDHVRFGGVCKNWQAAQHEKRAADVLPWLMNVRRENIREISYSLYEPSAPHVQPPIVHGIIALDQIFHISCMRIQMNVVYRDGCLCISMFNKEATCSYVILYTLATKNIIKLPQFNHPRVPEEFDKDMFWAVSTKPTSPDCVFFVLYISNNHKWSTGIYRHGDTDWSITEFEGDSDGIIPFVDDVVFIRGVFYFLCTDYRLGSYDISSEELKLEFFSSTIDYRDINKFFGLDGELMLAYHDFKARKFFITSYDWAQKVWVPLKSLGDRSLFLSNHSVYVDAINYYGVSANKIYIREHGTCNVYSLDNGELLESTSSGLRNWDGLDYYSGCTVWVEPPHLLPK</sequence>
<accession>A0AAD8I800</accession>
<dbReference type="EMBL" id="JAUIZM010000006">
    <property type="protein sequence ID" value="KAK1380171.1"/>
    <property type="molecule type" value="Genomic_DNA"/>
</dbReference>
<protein>
    <recommendedName>
        <fullName evidence="1">KIB1-4 beta-propeller domain-containing protein</fullName>
    </recommendedName>
</protein>
<dbReference type="Proteomes" id="UP001237642">
    <property type="component" value="Unassembled WGS sequence"/>
</dbReference>
<dbReference type="Pfam" id="PF03478">
    <property type="entry name" value="Beta-prop_KIB1-4"/>
    <property type="match status" value="1"/>
</dbReference>
<dbReference type="AlphaFoldDB" id="A0AAD8I800"/>
<feature type="domain" description="KIB1-4 beta-propeller" evidence="1">
    <location>
        <begin position="141"/>
        <end position="346"/>
    </location>
</feature>
<dbReference type="InterPro" id="IPR005174">
    <property type="entry name" value="KIB1-4_b-propeller"/>
</dbReference>